<protein>
    <submittedName>
        <fullName evidence="1">Uncharacterized protein</fullName>
    </submittedName>
</protein>
<name>A0ACB8UVI8_9EURO</name>
<evidence type="ECO:0000313" key="1">
    <source>
        <dbReference type="EMBL" id="KAI2385791.1"/>
    </source>
</evidence>
<comment type="caution">
    <text evidence="1">The sequence shown here is derived from an EMBL/GenBank/DDBJ whole genome shotgun (WGS) entry which is preliminary data.</text>
</comment>
<sequence>MLVTPRTYRLSQTPNKGLSLSLENYPTFRTLRGWRVPPEEIRQAAEMLLIHQTGSVRLGEVVRYTLTYTPSADRILPHPTELFVKIKNTSAIALRAAYLHGPYTLHTSCYPSTFDPNRKFLNQESEGTPQFEPHLQPGAAWDSIIPVPEHLRDGNHPESESPEGRGVTWEIEISSQLVFSNTASVNFEVLVGRDLKSTELGATGIADLPAPGQLREHKRRSKESKNGNVGKHQGVYSESVSLVVTDTAALWTSPQFPSWDDTEALKDLEVEQTENVNRPLHGSSECSGGPRKRQNVHFVVLTHGLHSNVGADMLYMKESIDAAALQAREDRKQAREEQRRKTASATNVHDDIDDHDDELVVVRGFPGNAGRTERGIQYLGKRLAKYVLLMTYPDQPYLPTKSPRKMSFSQTFGFQKSQHTEQVCASHSGSAIYRKDPAHKGYAYQITSISFIGHSLGGLVQTYAIAYIQKHSPEFFDFIKPINFVALASPFLGLSNENPMYVKFALDFGLVGRTGQDLGLSWSSPSKMRSGWEAMIGGIGADANKSQPEAGAKPLLRILPSGPAHLVLKKFRNRTVYCNLVNDGIVPLRTSCLLFLDWRGLERVEKARRENGIVGTVAEWGWATLTGAASNPLRSSRTPTAIAAEEPQESAKVSGACKDPDSGVRRPETPELPSPGQFLASPSQSEPNQSLSGSKSDEPSDSSASPFNMFMALFKFSKSTRENKASKIYKRSQTIRETPPEGNEPGGPQSRPPCRTRGDSLYEEGGLFTPPKTTLFESAGDVISPPLPTLDYLLDPSSRPRTILHDRVYHPGDIPPPPPARNRSLFRTASVSSAKAGGDNASQHGSDVPSLQAAAGSKMSSGMKVEEKIARAYHRDISWRKVLVRLEPDAHNNIIVRRMFSNAYGWPVVKHLVDTHFAYTLAATTADNETTNEERALPLHTAVTAHGTEVQGQTDAPSTSRALRLDTKNMGADGKDSGGEENDQVPELASRLNSPKIGSPAMCSSPISLDNGEELFPQSNISSRRSSHHSKISRQSSAQWTDRYLDDGDEDEYSDEAEHYTELRHSFQTRNLNTSSGIHPSTLESPTSTVNDDKKKPNIQNDAG</sequence>
<organism evidence="1">
    <name type="scientific">Ophidiomyces ophidiicola</name>
    <dbReference type="NCBI Taxonomy" id="1387563"/>
    <lineage>
        <taxon>Eukaryota</taxon>
        <taxon>Fungi</taxon>
        <taxon>Dikarya</taxon>
        <taxon>Ascomycota</taxon>
        <taxon>Pezizomycotina</taxon>
        <taxon>Eurotiomycetes</taxon>
        <taxon>Eurotiomycetidae</taxon>
        <taxon>Onygenales</taxon>
        <taxon>Onygenaceae</taxon>
        <taxon>Ophidiomyces</taxon>
    </lineage>
</organism>
<dbReference type="EMBL" id="JALBCA010000054">
    <property type="protein sequence ID" value="KAI2385791.1"/>
    <property type="molecule type" value="Genomic_DNA"/>
</dbReference>
<accession>A0ACB8UVI8</accession>
<reference evidence="1" key="1">
    <citation type="journal article" date="2022" name="bioRxiv">
        <title>Population genetic analysis of Ophidiomyces ophidiicola, the causative agent of snake fungal disease, indicates recent introductions to the USA.</title>
        <authorList>
            <person name="Ladner J.T."/>
            <person name="Palmer J.M."/>
            <person name="Ettinger C.L."/>
            <person name="Stajich J.E."/>
            <person name="Farrell T.M."/>
            <person name="Glorioso B.M."/>
            <person name="Lawson B."/>
            <person name="Price S.J."/>
            <person name="Stengle A.G."/>
            <person name="Grear D.A."/>
            <person name="Lorch J.M."/>
        </authorList>
    </citation>
    <scope>NUCLEOTIDE SEQUENCE</scope>
    <source>
        <strain evidence="1">NWHC 24266-5</strain>
    </source>
</reference>
<proteinExistence type="predicted"/>
<gene>
    <name evidence="1" type="ORF">LOY88_003880</name>
</gene>